<keyword evidence="5 9" id="KW-0812">Transmembrane</keyword>
<dbReference type="Pfam" id="PF00375">
    <property type="entry name" value="SDF"/>
    <property type="match status" value="1"/>
</dbReference>
<evidence type="ECO:0000256" key="6">
    <source>
        <dbReference type="ARBA" id="ARBA00022847"/>
    </source>
</evidence>
<dbReference type="EMBL" id="FZOG01000003">
    <property type="protein sequence ID" value="SNS58532.1"/>
    <property type="molecule type" value="Genomic_DNA"/>
</dbReference>
<evidence type="ECO:0000256" key="8">
    <source>
        <dbReference type="ARBA" id="ARBA00023136"/>
    </source>
</evidence>
<feature type="transmembrane region" description="Helical" evidence="9">
    <location>
        <begin position="21"/>
        <end position="41"/>
    </location>
</feature>
<name>A0A239FQP8_9PSED</name>
<dbReference type="Proteomes" id="UP000242915">
    <property type="component" value="Unassembled WGS sequence"/>
</dbReference>
<dbReference type="GO" id="GO:0015293">
    <property type="term" value="F:symporter activity"/>
    <property type="evidence" value="ECO:0007669"/>
    <property type="project" value="UniProtKB-KW"/>
</dbReference>
<evidence type="ECO:0000256" key="3">
    <source>
        <dbReference type="ARBA" id="ARBA00022475"/>
    </source>
</evidence>
<dbReference type="PANTHER" id="PTHR42865">
    <property type="entry name" value="PROTON/GLUTAMATE-ASPARTATE SYMPORTER"/>
    <property type="match status" value="1"/>
</dbReference>
<dbReference type="PRINTS" id="PR00173">
    <property type="entry name" value="EDTRNSPORT"/>
</dbReference>
<keyword evidence="6" id="KW-0769">Symport</keyword>
<gene>
    <name evidence="10" type="ORF">SAMN05216255_2709</name>
</gene>
<reference evidence="11" key="1">
    <citation type="submission" date="2017-06" db="EMBL/GenBank/DDBJ databases">
        <authorList>
            <person name="Varghese N."/>
            <person name="Submissions S."/>
        </authorList>
    </citation>
    <scope>NUCLEOTIDE SEQUENCE [LARGE SCALE GENOMIC DNA]</scope>
    <source>
        <strain evidence="11">CIP 108523</strain>
    </source>
</reference>
<keyword evidence="2" id="KW-0813">Transport</keyword>
<keyword evidence="4" id="KW-0997">Cell inner membrane</keyword>
<dbReference type="InterPro" id="IPR001991">
    <property type="entry name" value="Na-dicarboxylate_symporter"/>
</dbReference>
<feature type="transmembrane region" description="Helical" evidence="9">
    <location>
        <begin position="360"/>
        <end position="382"/>
    </location>
</feature>
<feature type="transmembrane region" description="Helical" evidence="9">
    <location>
        <begin position="92"/>
        <end position="113"/>
    </location>
</feature>
<evidence type="ECO:0000256" key="7">
    <source>
        <dbReference type="ARBA" id="ARBA00022989"/>
    </source>
</evidence>
<evidence type="ECO:0000256" key="2">
    <source>
        <dbReference type="ARBA" id="ARBA00022448"/>
    </source>
</evidence>
<keyword evidence="11" id="KW-1185">Reference proteome</keyword>
<dbReference type="PROSITE" id="PS00714">
    <property type="entry name" value="NA_DICARBOXYL_SYMP_2"/>
    <property type="match status" value="1"/>
</dbReference>
<dbReference type="PANTHER" id="PTHR42865:SF7">
    <property type="entry name" value="PROTON_GLUTAMATE-ASPARTATE SYMPORTER"/>
    <property type="match status" value="1"/>
</dbReference>
<evidence type="ECO:0000313" key="10">
    <source>
        <dbReference type="EMBL" id="SNS58532.1"/>
    </source>
</evidence>
<accession>A0A239FQP8</accession>
<dbReference type="InterPro" id="IPR036458">
    <property type="entry name" value="Na:dicarbo_symporter_sf"/>
</dbReference>
<organism evidence="10 11">
    <name type="scientific">Pseudomonas segetis</name>
    <dbReference type="NCBI Taxonomy" id="298908"/>
    <lineage>
        <taxon>Bacteria</taxon>
        <taxon>Pseudomonadati</taxon>
        <taxon>Pseudomonadota</taxon>
        <taxon>Gammaproteobacteria</taxon>
        <taxon>Pseudomonadales</taxon>
        <taxon>Pseudomonadaceae</taxon>
        <taxon>Pseudomonas</taxon>
    </lineage>
</organism>
<feature type="transmembrane region" description="Helical" evidence="9">
    <location>
        <begin position="156"/>
        <end position="173"/>
    </location>
</feature>
<proteinExistence type="predicted"/>
<keyword evidence="8 9" id="KW-0472">Membrane</keyword>
<evidence type="ECO:0000256" key="4">
    <source>
        <dbReference type="ARBA" id="ARBA00022519"/>
    </source>
</evidence>
<evidence type="ECO:0000256" key="1">
    <source>
        <dbReference type="ARBA" id="ARBA00004651"/>
    </source>
</evidence>
<protein>
    <submittedName>
        <fullName evidence="10">Na+/H+-dicarboxylate symporter</fullName>
    </submittedName>
</protein>
<keyword evidence="7 9" id="KW-1133">Transmembrane helix</keyword>
<dbReference type="FunFam" id="1.10.3860.10:FF:000001">
    <property type="entry name" value="C4-dicarboxylate transport protein"/>
    <property type="match status" value="1"/>
</dbReference>
<feature type="transmembrane region" description="Helical" evidence="9">
    <location>
        <begin position="228"/>
        <end position="251"/>
    </location>
</feature>
<dbReference type="AlphaFoldDB" id="A0A239FQP8"/>
<dbReference type="GO" id="GO:0005886">
    <property type="term" value="C:plasma membrane"/>
    <property type="evidence" value="ECO:0007669"/>
    <property type="project" value="UniProtKB-SubCell"/>
</dbReference>
<evidence type="ECO:0000256" key="5">
    <source>
        <dbReference type="ARBA" id="ARBA00022692"/>
    </source>
</evidence>
<evidence type="ECO:0000313" key="11">
    <source>
        <dbReference type="Proteomes" id="UP000242915"/>
    </source>
</evidence>
<dbReference type="Gene3D" id="1.10.3860.10">
    <property type="entry name" value="Sodium:dicarboxylate symporter"/>
    <property type="match status" value="1"/>
</dbReference>
<evidence type="ECO:0000256" key="9">
    <source>
        <dbReference type="SAM" id="Phobius"/>
    </source>
</evidence>
<sequence length="426" mass="44095">MVKRMTQSSKTATPLGRWKRLQLWHKILIGLVLGVATGAIFKEDALVLAPIGTLFLNAIKMLIVPLVFVSLVSGITSMQDSAKLGRISIKTISIYMVTTAFAVSIGLLFGAVFTPGDGLNMIASGQETAKEAPSLVSILVGLVPSNPVTAFAEGNVLQIIVFAIAIGVSMNLVGEKATPAIKLFDSLAETFYKLTDLIMGLAPYGVFALIAGVVGSHGAEVLLPLAEVIGVIYLASFAHVVLVYGGLIGLLARLSPMRFLRGIAPALAVAFSTSSSSGTLPISIECARKNLGVSQGVAGFVLPVGATINMDGTAIYQGVLALFIAQAFGVDLGAGQYMMIILTATLASIGTAGVPGAGLIMLGLVLTAAGLPLEGVALIAGIDRILDMARTTVNVAGDLMTTTLVGRSEKELDVEIYNSPNHDGTQ</sequence>
<feature type="transmembrane region" description="Helical" evidence="9">
    <location>
        <begin position="194"/>
        <end position="216"/>
    </location>
</feature>
<dbReference type="SUPFAM" id="SSF118215">
    <property type="entry name" value="Proton glutamate symport protein"/>
    <property type="match status" value="1"/>
</dbReference>
<comment type="subcellular location">
    <subcellularLocation>
        <location evidence="1">Cell membrane</location>
        <topology evidence="1">Multi-pass membrane protein</topology>
    </subcellularLocation>
</comment>
<dbReference type="InterPro" id="IPR018107">
    <property type="entry name" value="Na-dicarboxylate_symporter_CS"/>
</dbReference>
<feature type="transmembrane region" description="Helical" evidence="9">
    <location>
        <begin position="47"/>
        <end position="72"/>
    </location>
</feature>
<keyword evidence="3" id="KW-1003">Cell membrane</keyword>
<dbReference type="GO" id="GO:0006835">
    <property type="term" value="P:dicarboxylic acid transport"/>
    <property type="evidence" value="ECO:0007669"/>
    <property type="project" value="TreeGrafter"/>
</dbReference>